<dbReference type="AlphaFoldDB" id="A0A9N9T828"/>
<sequence length="392" mass="45026">MEFKVEVKEGFFESSERYLGSQLHRSTNNIEACKDKPDDKPEIEIKAEIKKELAQDEQGYDLESQLTTSIDLGNLKNEPDEDNSVHQKRSLWDLKSKPYHNKKLNKKLWKEIASQMKLGDRKEISKLNQKRNGDGADDKPQSKWHYFQNMAILKDQFTPRKRSGNIENGKRSFNLGMMRRKMSERYVGSQLHRSTNNIEGFSNDKPDDKTEIEIKAEIKKELAQDEQGYNIESQLTTSLDLGDLKNEPDEDNSDSDDKITESTSIPTVNVYDSELLREVEIRLNPEVVNRFRIAESAAQLEEKYVALYDFWKSLHPQNVDHDTALENNLPINAANEIIVDIHIDENFWFCNNDTIEATVKADVALVLIPSQNSNSSSLKPGPSSSKDNDSWK</sequence>
<evidence type="ECO:0000256" key="1">
    <source>
        <dbReference type="SAM" id="MobiDB-lite"/>
    </source>
</evidence>
<dbReference type="EMBL" id="OU898284">
    <property type="protein sequence ID" value="CAG9840659.1"/>
    <property type="molecule type" value="Genomic_DNA"/>
</dbReference>
<accession>A0A9N9T828</accession>
<evidence type="ECO:0008006" key="4">
    <source>
        <dbReference type="Google" id="ProtNLM"/>
    </source>
</evidence>
<dbReference type="Proteomes" id="UP001153709">
    <property type="component" value="Chromosome 9"/>
</dbReference>
<organism evidence="2 3">
    <name type="scientific">Diabrotica balteata</name>
    <name type="common">Banded cucumber beetle</name>
    <dbReference type="NCBI Taxonomy" id="107213"/>
    <lineage>
        <taxon>Eukaryota</taxon>
        <taxon>Metazoa</taxon>
        <taxon>Ecdysozoa</taxon>
        <taxon>Arthropoda</taxon>
        <taxon>Hexapoda</taxon>
        <taxon>Insecta</taxon>
        <taxon>Pterygota</taxon>
        <taxon>Neoptera</taxon>
        <taxon>Endopterygota</taxon>
        <taxon>Coleoptera</taxon>
        <taxon>Polyphaga</taxon>
        <taxon>Cucujiformia</taxon>
        <taxon>Chrysomeloidea</taxon>
        <taxon>Chrysomelidae</taxon>
        <taxon>Galerucinae</taxon>
        <taxon>Diabroticina</taxon>
        <taxon>Diabroticites</taxon>
        <taxon>Diabrotica</taxon>
    </lineage>
</organism>
<evidence type="ECO:0000313" key="3">
    <source>
        <dbReference type="Proteomes" id="UP001153709"/>
    </source>
</evidence>
<proteinExistence type="predicted"/>
<evidence type="ECO:0000313" key="2">
    <source>
        <dbReference type="EMBL" id="CAG9840659.1"/>
    </source>
</evidence>
<gene>
    <name evidence="2" type="ORF">DIABBA_LOCUS13284</name>
</gene>
<feature type="region of interest" description="Disordered" evidence="1">
    <location>
        <begin position="185"/>
        <end position="209"/>
    </location>
</feature>
<feature type="compositionally biased region" description="Basic and acidic residues" evidence="1">
    <location>
        <begin position="120"/>
        <end position="141"/>
    </location>
</feature>
<feature type="compositionally biased region" description="Low complexity" evidence="1">
    <location>
        <begin position="372"/>
        <end position="385"/>
    </location>
</feature>
<dbReference type="OrthoDB" id="8123709at2759"/>
<reference evidence="2" key="1">
    <citation type="submission" date="2022-01" db="EMBL/GenBank/DDBJ databases">
        <authorList>
            <person name="King R."/>
        </authorList>
    </citation>
    <scope>NUCLEOTIDE SEQUENCE</scope>
</reference>
<feature type="region of interest" description="Disordered" evidence="1">
    <location>
        <begin position="229"/>
        <end position="263"/>
    </location>
</feature>
<name>A0A9N9T828_DIABA</name>
<keyword evidence="3" id="KW-1185">Reference proteome</keyword>
<feature type="region of interest" description="Disordered" evidence="1">
    <location>
        <begin position="120"/>
        <end position="143"/>
    </location>
</feature>
<feature type="compositionally biased region" description="Polar residues" evidence="1">
    <location>
        <begin position="230"/>
        <end position="239"/>
    </location>
</feature>
<protein>
    <recommendedName>
        <fullName evidence="4">MADF domain-containing protein</fullName>
    </recommendedName>
</protein>
<feature type="compositionally biased region" description="Polar residues" evidence="1">
    <location>
        <begin position="191"/>
        <end position="200"/>
    </location>
</feature>
<feature type="region of interest" description="Disordered" evidence="1">
    <location>
        <begin position="372"/>
        <end position="392"/>
    </location>
</feature>